<dbReference type="GO" id="GO:0032267">
    <property type="term" value="F:tRNA(Ile)-lysidine synthase activity"/>
    <property type="evidence" value="ECO:0007669"/>
    <property type="project" value="UniProtKB-EC"/>
</dbReference>
<keyword evidence="3" id="KW-0819">tRNA processing</keyword>
<evidence type="ECO:0000313" key="8">
    <source>
        <dbReference type="Proteomes" id="UP000286974"/>
    </source>
</evidence>
<sequence>MVMKLVRGGRLNSLVGIAPERQFGNGKLIRPMLSFGKFEIRQYANDNTLKWFEDETNQNDENLRNRIRHHVMPQLKEENPLAIKHMVDYSKQLIKMITVSNHYIDNLLSGMVGDKHELDITNFNDFDDSLWTLLIQRWLEQFPKSVAVSNDQLTQIVRLINNPLKAQGEVDLNSQITVAKRYGKLVILNKSKKSFSTYQKNVDFMVPLNRWNQIEGGRSFGVFTHAPDNITPGIKIHELLLTEADFPLIYRHPKPGDRFEIENGGHQKVARFLINQKITTDDRKRIQLLVSNTDNVLAVLGYRVAKSSGNQDTNKYYLIEK</sequence>
<evidence type="ECO:0000256" key="1">
    <source>
        <dbReference type="ARBA" id="ARBA00004496"/>
    </source>
</evidence>
<proteinExistence type="predicted"/>
<keyword evidence="8" id="KW-1185">Reference proteome</keyword>
<dbReference type="EC" id="6.3.4.19" evidence="7"/>
<accession>A0A401FPC5</accession>
<dbReference type="InterPro" id="IPR014729">
    <property type="entry name" value="Rossmann-like_a/b/a_fold"/>
</dbReference>
<evidence type="ECO:0000256" key="3">
    <source>
        <dbReference type="ARBA" id="ARBA00022694"/>
    </source>
</evidence>
<dbReference type="NCBIfam" id="TIGR02433">
    <property type="entry name" value="lysidine_TilS_C"/>
    <property type="match status" value="1"/>
</dbReference>
<dbReference type="InterPro" id="IPR012796">
    <property type="entry name" value="Lysidine-tRNA-synth_C"/>
</dbReference>
<keyword evidence="5" id="KW-0067">ATP-binding</keyword>
<dbReference type="GO" id="GO:0005524">
    <property type="term" value="F:ATP binding"/>
    <property type="evidence" value="ECO:0007669"/>
    <property type="project" value="UniProtKB-KW"/>
</dbReference>
<organism evidence="7 8">
    <name type="scientific">Lentilactobacillus kosonis</name>
    <dbReference type="NCBI Taxonomy" id="2810561"/>
    <lineage>
        <taxon>Bacteria</taxon>
        <taxon>Bacillati</taxon>
        <taxon>Bacillota</taxon>
        <taxon>Bacilli</taxon>
        <taxon>Lactobacillales</taxon>
        <taxon>Lactobacillaceae</taxon>
        <taxon>Lentilactobacillus</taxon>
    </lineage>
</organism>
<dbReference type="Pfam" id="PF11734">
    <property type="entry name" value="TilS_C"/>
    <property type="match status" value="1"/>
</dbReference>
<keyword evidence="2 7" id="KW-0436">Ligase</keyword>
<evidence type="ECO:0000256" key="4">
    <source>
        <dbReference type="ARBA" id="ARBA00022741"/>
    </source>
</evidence>
<dbReference type="Pfam" id="PF01171">
    <property type="entry name" value="ATP_bind_3"/>
    <property type="match status" value="1"/>
</dbReference>
<comment type="caution">
    <text evidence="7">The sequence shown here is derived from an EMBL/GenBank/DDBJ whole genome shotgun (WGS) entry which is preliminary data.</text>
</comment>
<comment type="subcellular location">
    <subcellularLocation>
        <location evidence="1">Cytoplasm</location>
    </subcellularLocation>
</comment>
<name>A0A401FPC5_9LACO</name>
<evidence type="ECO:0000256" key="5">
    <source>
        <dbReference type="ARBA" id="ARBA00022840"/>
    </source>
</evidence>
<dbReference type="PANTHER" id="PTHR43033:SF1">
    <property type="entry name" value="TRNA(ILE)-LYSIDINE SYNTHASE-RELATED"/>
    <property type="match status" value="1"/>
</dbReference>
<dbReference type="EMBL" id="BEXA01000007">
    <property type="protein sequence ID" value="GAY74166.1"/>
    <property type="molecule type" value="Genomic_DNA"/>
</dbReference>
<dbReference type="Gene3D" id="3.40.50.620">
    <property type="entry name" value="HUPs"/>
    <property type="match status" value="1"/>
</dbReference>
<dbReference type="InterPro" id="IPR011063">
    <property type="entry name" value="TilS/TtcA_N"/>
</dbReference>
<gene>
    <name evidence="7" type="ORF">NBRC111893_2312</name>
</gene>
<dbReference type="InterPro" id="IPR012094">
    <property type="entry name" value="tRNA_Ile_lys_synt"/>
</dbReference>
<evidence type="ECO:0000259" key="6">
    <source>
        <dbReference type="SMART" id="SM00977"/>
    </source>
</evidence>
<evidence type="ECO:0000256" key="2">
    <source>
        <dbReference type="ARBA" id="ARBA00022598"/>
    </source>
</evidence>
<dbReference type="Proteomes" id="UP000286974">
    <property type="component" value="Unassembled WGS sequence"/>
</dbReference>
<dbReference type="PANTHER" id="PTHR43033">
    <property type="entry name" value="TRNA(ILE)-LYSIDINE SYNTHASE-RELATED"/>
    <property type="match status" value="1"/>
</dbReference>
<reference evidence="7 8" key="1">
    <citation type="submission" date="2017-11" db="EMBL/GenBank/DDBJ databases">
        <title>Draft Genome Sequence of Lactobacillus curieae NBRC 111893 isolated from Koso, a Japanese sugar-Vegetable Fermented Beverage.</title>
        <authorList>
            <person name="Chiou T.Y."/>
            <person name="Oshima K."/>
            <person name="Suda W."/>
            <person name="Hattori M."/>
            <person name="Takahashi T."/>
        </authorList>
    </citation>
    <scope>NUCLEOTIDE SEQUENCE [LARGE SCALE GENOMIC DNA]</scope>
    <source>
        <strain evidence="7 8">NBRC111893</strain>
    </source>
</reference>
<dbReference type="SUPFAM" id="SSF52402">
    <property type="entry name" value="Adenine nucleotide alpha hydrolases-like"/>
    <property type="match status" value="1"/>
</dbReference>
<evidence type="ECO:0000313" key="7">
    <source>
        <dbReference type="EMBL" id="GAY74166.1"/>
    </source>
</evidence>
<dbReference type="SUPFAM" id="SSF56037">
    <property type="entry name" value="PheT/TilS domain"/>
    <property type="match status" value="1"/>
</dbReference>
<dbReference type="SMART" id="SM00977">
    <property type="entry name" value="TilS_C"/>
    <property type="match status" value="1"/>
</dbReference>
<dbReference type="GO" id="GO:0005737">
    <property type="term" value="C:cytoplasm"/>
    <property type="evidence" value="ECO:0007669"/>
    <property type="project" value="UniProtKB-SubCell"/>
</dbReference>
<keyword evidence="4" id="KW-0547">Nucleotide-binding</keyword>
<protein>
    <submittedName>
        <fullName evidence="7">tRNA(Ile)-lysidine synthetase</fullName>
        <ecNumber evidence="7">6.3.4.19</ecNumber>
    </submittedName>
</protein>
<dbReference type="GO" id="GO:0008033">
    <property type="term" value="P:tRNA processing"/>
    <property type="evidence" value="ECO:0007669"/>
    <property type="project" value="UniProtKB-KW"/>
</dbReference>
<feature type="domain" description="Lysidine-tRNA(Ile) synthetase C-terminal" evidence="6">
    <location>
        <begin position="248"/>
        <end position="320"/>
    </location>
</feature>
<dbReference type="AlphaFoldDB" id="A0A401FPC5"/>